<evidence type="ECO:0000259" key="2">
    <source>
        <dbReference type="PROSITE" id="PS51335"/>
    </source>
</evidence>
<sequence length="320" mass="36453">MASKAVRRRPADKGSDKLMETTTTTPDSVTEPLLGNTAQGSKSEGYNEHTIRPDLWDGKTHQCLHWAHIVSDFIAQSAKRIVNAISQFGSLLARLFGCSCAPQSSQHGQTMLVNLSPLQEERLKFLRQRSNVPFDCYTVQHQDALKELWKLAYPDRQLPPLKSDLWKEMGWQNSDPSTDFRAGGFMSLENLIYFARNYPDSFHRLLYKADGERAEWEYPFAVAGVNISYTLAQTLVLQSGNRSSKARVCFAQLLEDDEMAFDNLFCVAFQMLDAQWLARRASYMEFNEVLKSTLVQLEQELTSEGISSVQNMPSFRMLKR</sequence>
<organism evidence="3 4">
    <name type="scientific">Lolium multiflorum</name>
    <name type="common">Italian ryegrass</name>
    <name type="synonym">Lolium perenne subsp. multiflorum</name>
    <dbReference type="NCBI Taxonomy" id="4521"/>
    <lineage>
        <taxon>Eukaryota</taxon>
        <taxon>Viridiplantae</taxon>
        <taxon>Streptophyta</taxon>
        <taxon>Embryophyta</taxon>
        <taxon>Tracheophyta</taxon>
        <taxon>Spermatophyta</taxon>
        <taxon>Magnoliopsida</taxon>
        <taxon>Liliopsida</taxon>
        <taxon>Poales</taxon>
        <taxon>Poaceae</taxon>
        <taxon>BOP clade</taxon>
        <taxon>Pooideae</taxon>
        <taxon>Poodae</taxon>
        <taxon>Poeae</taxon>
        <taxon>Poeae Chloroplast Group 2 (Poeae type)</taxon>
        <taxon>Loliodinae</taxon>
        <taxon>Loliinae</taxon>
        <taxon>Lolium</taxon>
    </lineage>
</organism>
<evidence type="ECO:0000313" key="3">
    <source>
        <dbReference type="EMBL" id="KAK1647324.1"/>
    </source>
</evidence>
<protein>
    <recommendedName>
        <fullName evidence="2">ELMO domain-containing protein</fullName>
    </recommendedName>
</protein>
<dbReference type="EMBL" id="JAUUTY010000004">
    <property type="protein sequence ID" value="KAK1647324.1"/>
    <property type="molecule type" value="Genomic_DNA"/>
</dbReference>
<keyword evidence="4" id="KW-1185">Reference proteome</keyword>
<name>A0AAD8S881_LOLMU</name>
<dbReference type="InterPro" id="IPR006816">
    <property type="entry name" value="ELMO_dom"/>
</dbReference>
<dbReference type="AlphaFoldDB" id="A0AAD8S881"/>
<dbReference type="Pfam" id="PF04727">
    <property type="entry name" value="ELMO_CED12"/>
    <property type="match status" value="1"/>
</dbReference>
<dbReference type="PROSITE" id="PS51335">
    <property type="entry name" value="ELMO"/>
    <property type="match status" value="1"/>
</dbReference>
<evidence type="ECO:0000256" key="1">
    <source>
        <dbReference type="SAM" id="MobiDB-lite"/>
    </source>
</evidence>
<reference evidence="3" key="1">
    <citation type="submission" date="2023-07" db="EMBL/GenBank/DDBJ databases">
        <title>A chromosome-level genome assembly of Lolium multiflorum.</title>
        <authorList>
            <person name="Chen Y."/>
            <person name="Copetti D."/>
            <person name="Kolliker R."/>
            <person name="Studer B."/>
        </authorList>
    </citation>
    <scope>NUCLEOTIDE SEQUENCE</scope>
    <source>
        <strain evidence="3">02402/16</strain>
        <tissue evidence="3">Leaf</tissue>
    </source>
</reference>
<dbReference type="PANTHER" id="PTHR12771:SF43">
    <property type="entry name" value="OS12G0126200 PROTEIN"/>
    <property type="match status" value="1"/>
</dbReference>
<comment type="caution">
    <text evidence="3">The sequence shown here is derived from an EMBL/GenBank/DDBJ whole genome shotgun (WGS) entry which is preliminary data.</text>
</comment>
<accession>A0AAD8S881</accession>
<evidence type="ECO:0000313" key="4">
    <source>
        <dbReference type="Proteomes" id="UP001231189"/>
    </source>
</evidence>
<gene>
    <name evidence="3" type="ORF">QYE76_065129</name>
</gene>
<feature type="domain" description="ELMO" evidence="2">
    <location>
        <begin position="140"/>
        <end position="301"/>
    </location>
</feature>
<proteinExistence type="predicted"/>
<feature type="region of interest" description="Disordered" evidence="1">
    <location>
        <begin position="1"/>
        <end position="47"/>
    </location>
</feature>
<dbReference type="Proteomes" id="UP001231189">
    <property type="component" value="Unassembled WGS sequence"/>
</dbReference>
<dbReference type="InterPro" id="IPR050868">
    <property type="entry name" value="ELMO_domain-containing"/>
</dbReference>
<feature type="compositionally biased region" description="Basic and acidic residues" evidence="1">
    <location>
        <begin position="9"/>
        <end position="19"/>
    </location>
</feature>
<dbReference type="PANTHER" id="PTHR12771">
    <property type="entry name" value="ENGULFMENT AND CELL MOTILITY"/>
    <property type="match status" value="1"/>
</dbReference>